<protein>
    <recommendedName>
        <fullName evidence="4">Phage transmembrane protein</fullName>
    </recommendedName>
</protein>
<evidence type="ECO:0008006" key="4">
    <source>
        <dbReference type="Google" id="ProtNLM"/>
    </source>
</evidence>
<organism evidence="2 3">
    <name type="scientific">Trinickia dinghuensis</name>
    <dbReference type="NCBI Taxonomy" id="2291023"/>
    <lineage>
        <taxon>Bacteria</taxon>
        <taxon>Pseudomonadati</taxon>
        <taxon>Pseudomonadota</taxon>
        <taxon>Betaproteobacteria</taxon>
        <taxon>Burkholderiales</taxon>
        <taxon>Burkholderiaceae</taxon>
        <taxon>Trinickia</taxon>
    </lineage>
</organism>
<keyword evidence="3" id="KW-1185">Reference proteome</keyword>
<dbReference type="EMBL" id="QRGA01000005">
    <property type="protein sequence ID" value="RDU99242.1"/>
    <property type="molecule type" value="Genomic_DNA"/>
</dbReference>
<evidence type="ECO:0000313" key="3">
    <source>
        <dbReference type="Proteomes" id="UP000256838"/>
    </source>
</evidence>
<dbReference type="AlphaFoldDB" id="A0A3D8K2F7"/>
<reference evidence="2 3" key="1">
    <citation type="submission" date="2018-08" db="EMBL/GenBank/DDBJ databases">
        <title>Paraburkholderia sp. DHOM06 isolated from forest soil.</title>
        <authorList>
            <person name="Gao Z.-H."/>
            <person name="Qiu L.-H."/>
        </authorList>
    </citation>
    <scope>NUCLEOTIDE SEQUENCE [LARGE SCALE GENOMIC DNA]</scope>
    <source>
        <strain evidence="2 3">DHOM06</strain>
    </source>
</reference>
<dbReference type="Proteomes" id="UP000256838">
    <property type="component" value="Unassembled WGS sequence"/>
</dbReference>
<evidence type="ECO:0000313" key="2">
    <source>
        <dbReference type="EMBL" id="RDU99242.1"/>
    </source>
</evidence>
<comment type="caution">
    <text evidence="2">The sequence shown here is derived from an EMBL/GenBank/DDBJ whole genome shotgun (WGS) entry which is preliminary data.</text>
</comment>
<name>A0A3D8K2F7_9BURK</name>
<gene>
    <name evidence="2" type="ORF">DWV00_08970</name>
</gene>
<feature type="region of interest" description="Disordered" evidence="1">
    <location>
        <begin position="1"/>
        <end position="21"/>
    </location>
</feature>
<proteinExistence type="predicted"/>
<feature type="compositionally biased region" description="Basic and acidic residues" evidence="1">
    <location>
        <begin position="12"/>
        <end position="21"/>
    </location>
</feature>
<evidence type="ECO:0000256" key="1">
    <source>
        <dbReference type="SAM" id="MobiDB-lite"/>
    </source>
</evidence>
<accession>A0A3D8K2F7</accession>
<sequence length="132" mass="15074">MSEPQTAPSRASMEERLKAGDKRFSRLEARIDKSDREVRGHLQKQDDKIDVIVTALTRIDANTSSIVDTWNEGAKAVRFFCRLADAWRFLVRQVAIPVALPGVALYALWHYAHYHAFPTWISDVYKLLVAMS</sequence>